<dbReference type="PANTHER" id="PTHR10799">
    <property type="entry name" value="SNF2/RAD54 HELICASE FAMILY"/>
    <property type="match status" value="1"/>
</dbReference>
<feature type="compositionally biased region" description="Basic and acidic residues" evidence="1">
    <location>
        <begin position="461"/>
        <end position="474"/>
    </location>
</feature>
<dbReference type="Gene3D" id="3.40.50.300">
    <property type="entry name" value="P-loop containing nucleotide triphosphate hydrolases"/>
    <property type="match status" value="1"/>
</dbReference>
<dbReference type="InterPro" id="IPR027417">
    <property type="entry name" value="P-loop_NTPase"/>
</dbReference>
<feature type="region of interest" description="Disordered" evidence="1">
    <location>
        <begin position="442"/>
        <end position="474"/>
    </location>
</feature>
<dbReference type="Proteomes" id="UP000471640">
    <property type="component" value="Unassembled WGS sequence"/>
</dbReference>
<sequence>MKQSFQGWNKVVKHLEHLAATQGGANWSLNDGQCASLRGIGKRLPRNGIVIADEVGMGKTRIAVAVAQSVIKAGGRVAILVPPGLGFQWHDELRDGGVAAPPLLRSLWQFLAVWASNSPTESDWLEQDVILISHAFTNWKLGENSGAWRWALLPTLYGWWRKSTRNRFPNGFGDHEELDDDWVQAAARTIAATISHLNEDHPARRLMDELCTHIPSWSDTLDPARYGRNQPLRPWLESAVGLGLGTFDLVIIDEAHKSRGDQSGLSRMLDRVVIPSDRVRRLAMTATPVELDASQWHQALERIGASGVGHSKADGDIFQRYADACARVRQCPNDAEGRATYRALAQMFEQALTPYLLRRDKLELDCVKDFARHTESAPHAYRHEQEIPVDTLGLDATWRQAVCAAEALSIVTRQAEDSLSKRLRLTLGNGHGIAALLDQVKQDPDKDQQQIKQDQGPGEISTDHDRSIRQDKRQHRADWWRQVMTNAFSSANNPLFDHPAILAAVDAIEEATHSGEKVLVFGRFTLPLQALVAILNARALLRTLDSGASWNQAKVHEDEWPAIQAAHRQLERPNPLDRDELDRRLTGQYQRLENRRRRSRDHLIKLLDAGVKDGRSRAVLEAFKGAVAQHGSGGDSPLAVVAKALSELTGLGADEPSAAQHLSAAFEELIEAVCEHSDGDESGDDDMSPEDAAELWAELRDRLANEYNRPEGGFARLMYGGTAPDTRRLLQLAFNRAGSNPRVLVAQSVVGREGLNLHKACRTVVLLHPEWNPGVVEQQIGRVDRVASRWEHVLKEALDNGLPGEQLPRILVRPVIFRGTYDERNWDVLRERWDDLRAQLHGVVISPALAQTAGLSKTLVEEINACAPRFRP</sequence>
<comment type="caution">
    <text evidence="4">The sequence shown here is derived from an EMBL/GenBank/DDBJ whole genome shotgun (WGS) entry which is preliminary data.</text>
</comment>
<dbReference type="EMBL" id="JAAIJR010000124">
    <property type="protein sequence ID" value="NEX22783.1"/>
    <property type="molecule type" value="Genomic_DNA"/>
</dbReference>
<reference evidence="5" key="1">
    <citation type="journal article" date="2020" name="Microbiol. Resour. Announc.">
        <title>Draft Genome Sequences of Thiorhodococcus mannitoliphagus and Thiorhodococcus minor, Purple Sulfur Photosynthetic Bacteria in the Gammaproteobacterial Family Chromatiaceae.</title>
        <authorList>
            <person name="Aviles F.A."/>
            <person name="Meyer T.E."/>
            <person name="Kyndt J.A."/>
        </authorList>
    </citation>
    <scope>NUCLEOTIDE SEQUENCE [LARGE SCALE GENOMIC DNA]</scope>
    <source>
        <strain evidence="5">DSM 18266</strain>
    </source>
</reference>
<accession>A0A6P1E0K3</accession>
<protein>
    <submittedName>
        <fullName evidence="4">Type III restriction endonuclease subunit R</fullName>
    </submittedName>
</protein>
<dbReference type="AlphaFoldDB" id="A0A6P1E0K3"/>
<keyword evidence="4" id="KW-0540">Nuclease</keyword>
<keyword evidence="4" id="KW-0255">Endonuclease</keyword>
<evidence type="ECO:0000259" key="3">
    <source>
        <dbReference type="SMART" id="SM00490"/>
    </source>
</evidence>
<name>A0A6P1E0K3_9GAMM</name>
<evidence type="ECO:0000259" key="2">
    <source>
        <dbReference type="SMART" id="SM00487"/>
    </source>
</evidence>
<organism evidence="4 5">
    <name type="scientific">Thiorhodococcus mannitoliphagus</name>
    <dbReference type="NCBI Taxonomy" id="329406"/>
    <lineage>
        <taxon>Bacteria</taxon>
        <taxon>Pseudomonadati</taxon>
        <taxon>Pseudomonadota</taxon>
        <taxon>Gammaproteobacteria</taxon>
        <taxon>Chromatiales</taxon>
        <taxon>Chromatiaceae</taxon>
        <taxon>Thiorhodococcus</taxon>
    </lineage>
</organism>
<dbReference type="Pfam" id="PF00271">
    <property type="entry name" value="Helicase_C"/>
    <property type="match status" value="1"/>
</dbReference>
<dbReference type="GO" id="GO:0004519">
    <property type="term" value="F:endonuclease activity"/>
    <property type="evidence" value="ECO:0007669"/>
    <property type="project" value="UniProtKB-KW"/>
</dbReference>
<evidence type="ECO:0000256" key="1">
    <source>
        <dbReference type="SAM" id="MobiDB-lite"/>
    </source>
</evidence>
<keyword evidence="4" id="KW-0378">Hydrolase</keyword>
<keyword evidence="5" id="KW-1185">Reference proteome</keyword>
<proteinExistence type="predicted"/>
<feature type="domain" description="Helicase ATP-binding" evidence="2">
    <location>
        <begin position="25"/>
        <end position="320"/>
    </location>
</feature>
<dbReference type="SUPFAM" id="SSF52540">
    <property type="entry name" value="P-loop containing nucleoside triphosphate hydrolases"/>
    <property type="match status" value="2"/>
</dbReference>
<dbReference type="SMART" id="SM00490">
    <property type="entry name" value="HELICc"/>
    <property type="match status" value="1"/>
</dbReference>
<dbReference type="SMART" id="SM00487">
    <property type="entry name" value="DEXDc"/>
    <property type="match status" value="1"/>
</dbReference>
<dbReference type="Gene3D" id="3.40.50.10810">
    <property type="entry name" value="Tandem AAA-ATPase domain"/>
    <property type="match status" value="2"/>
</dbReference>
<gene>
    <name evidence="4" type="ORF">G3480_21170</name>
</gene>
<feature type="domain" description="Helicase C-terminal" evidence="3">
    <location>
        <begin position="701"/>
        <end position="787"/>
    </location>
</feature>
<dbReference type="InterPro" id="IPR014001">
    <property type="entry name" value="Helicase_ATP-bd"/>
</dbReference>
<dbReference type="InterPro" id="IPR038718">
    <property type="entry name" value="SNF2-like_sf"/>
</dbReference>
<evidence type="ECO:0000313" key="5">
    <source>
        <dbReference type="Proteomes" id="UP000471640"/>
    </source>
</evidence>
<dbReference type="RefSeq" id="WP_164655877.1">
    <property type="nucleotide sequence ID" value="NZ_JAAIJR010000124.1"/>
</dbReference>
<dbReference type="InterPro" id="IPR001650">
    <property type="entry name" value="Helicase_C-like"/>
</dbReference>
<evidence type="ECO:0000313" key="4">
    <source>
        <dbReference type="EMBL" id="NEX22783.1"/>
    </source>
</evidence>
<reference evidence="4 5" key="2">
    <citation type="submission" date="2020-02" db="EMBL/GenBank/DDBJ databases">
        <title>Genome sequences of Thiorhodococcus mannitoliphagus and Thiorhodococcus minor, purple sulfur photosynthetic bacteria in the gammaproteobacterial family, Chromatiaceae.</title>
        <authorList>
            <person name="Aviles F.A."/>
            <person name="Meyer T.E."/>
            <person name="Kyndt J.A."/>
        </authorList>
    </citation>
    <scope>NUCLEOTIDE SEQUENCE [LARGE SCALE GENOMIC DNA]</scope>
    <source>
        <strain evidence="4 5">DSM 18266</strain>
    </source>
</reference>